<dbReference type="InterPro" id="IPR024185">
    <property type="entry name" value="FTHF_cligase-like_sf"/>
</dbReference>
<evidence type="ECO:0000313" key="6">
    <source>
        <dbReference type="Proteomes" id="UP000005254"/>
    </source>
</evidence>
<feature type="binding site" evidence="4">
    <location>
        <position position="51"/>
    </location>
    <ligand>
        <name>substrate</name>
    </ligand>
</feature>
<feature type="binding site" evidence="4">
    <location>
        <begin position="116"/>
        <end position="124"/>
    </location>
    <ligand>
        <name>ATP</name>
        <dbReference type="ChEBI" id="CHEBI:30616"/>
    </ligand>
</feature>
<feature type="binding site" evidence="4">
    <location>
        <position position="56"/>
    </location>
    <ligand>
        <name>substrate</name>
    </ligand>
</feature>
<dbReference type="InterPro" id="IPR037171">
    <property type="entry name" value="NagB/RpiA_transferase-like"/>
</dbReference>
<organism evidence="5 6">
    <name type="scientific">Mycoplasmoides genitalium M6320</name>
    <dbReference type="NCBI Taxonomy" id="662945"/>
    <lineage>
        <taxon>Bacteria</taxon>
        <taxon>Bacillati</taxon>
        <taxon>Mycoplasmatota</taxon>
        <taxon>Mycoplasmoidales</taxon>
        <taxon>Mycoplasmoidaceae</taxon>
        <taxon>Mycoplasmoides</taxon>
    </lineage>
</organism>
<dbReference type="SUPFAM" id="SSF100950">
    <property type="entry name" value="NagB/RpiA/CoA transferase-like"/>
    <property type="match status" value="1"/>
</dbReference>
<evidence type="ECO:0000313" key="5">
    <source>
        <dbReference type="EMBL" id="AFQ04066.1"/>
    </source>
</evidence>
<dbReference type="InterPro" id="IPR002698">
    <property type="entry name" value="FTHF_cligase"/>
</dbReference>
<reference evidence="5 6" key="1">
    <citation type="journal article" date="2012" name="J. Bacteriol.">
        <title>Draft Genome Sequences of Four Axenic Mycoplasma genitalium Strains Isolated from Denmark, Japan, and Australia.</title>
        <authorList>
            <person name="McGowin C.L."/>
            <person name="Ma L."/>
            <person name="Jensen J.S."/>
            <person name="Mancuso M.M."/>
            <person name="Hamasuna R."/>
            <person name="Adegboye D."/>
            <person name="Martin D.H."/>
        </authorList>
    </citation>
    <scope>NUCLEOTIDE SEQUENCE [LARGE SCALE GENOMIC DNA]</scope>
    <source>
        <strain evidence="5 6">M6320</strain>
    </source>
</reference>
<proteinExistence type="inferred from homology"/>
<sequence>MVDKNSLRKLMLLKRAELNDLEKSHLDQKINQKLMAFLITRPTIKNLALYIPIKNEVAFLDNFLDFLKLNKITSCFPSIVDQFNMKFIDQNNNEINPNDIDCFFIPLLAFNKANHRIGFGKGYYDRYLSLTSKKQLKIGIAYDFQYAEFTNDPWDYQLDLIICNG</sequence>
<evidence type="ECO:0000256" key="1">
    <source>
        <dbReference type="ARBA" id="ARBA00010638"/>
    </source>
</evidence>
<evidence type="ECO:0000256" key="4">
    <source>
        <dbReference type="PIRSR" id="PIRSR006806-1"/>
    </source>
</evidence>
<keyword evidence="3 4" id="KW-0067">ATP-binding</keyword>
<dbReference type="RefSeq" id="WP_009885782.1">
    <property type="nucleotide sequence ID" value="NC_018497.1"/>
</dbReference>
<dbReference type="Pfam" id="PF01812">
    <property type="entry name" value="5-FTHF_cyc-lig"/>
    <property type="match status" value="1"/>
</dbReference>
<dbReference type="EMBL" id="CP003772">
    <property type="protein sequence ID" value="AFQ04066.1"/>
    <property type="molecule type" value="Genomic_DNA"/>
</dbReference>
<keyword evidence="2 4" id="KW-0547">Nucleotide-binding</keyword>
<evidence type="ECO:0000256" key="2">
    <source>
        <dbReference type="ARBA" id="ARBA00022741"/>
    </source>
</evidence>
<dbReference type="PANTHER" id="PTHR23407:SF1">
    <property type="entry name" value="5-FORMYLTETRAHYDROFOLATE CYCLO-LIGASE"/>
    <property type="match status" value="1"/>
</dbReference>
<dbReference type="Proteomes" id="UP000005254">
    <property type="component" value="Chromosome"/>
</dbReference>
<gene>
    <name evidence="5" type="ORF">CM1_01455</name>
</gene>
<dbReference type="AlphaFoldDB" id="A0ABC7ZJD0"/>
<dbReference type="KEGG" id="mgx:CM1_01455"/>
<name>A0ABC7ZJD0_MYCGT</name>
<dbReference type="GO" id="GO:0005524">
    <property type="term" value="F:ATP binding"/>
    <property type="evidence" value="ECO:0007669"/>
    <property type="project" value="UniProtKB-KW"/>
</dbReference>
<comment type="similarity">
    <text evidence="1">Belongs to the 5-formyltetrahydrofolate cyclo-ligase family.</text>
</comment>
<evidence type="ECO:0000256" key="3">
    <source>
        <dbReference type="ARBA" id="ARBA00022840"/>
    </source>
</evidence>
<dbReference type="PIRSF" id="PIRSF006806">
    <property type="entry name" value="FTHF_cligase"/>
    <property type="match status" value="1"/>
</dbReference>
<dbReference type="GeneID" id="99647101"/>
<dbReference type="SMR" id="A0ABC7ZJD0"/>
<protein>
    <submittedName>
        <fullName evidence="5">5-formyltetrahydrofolate cyclo-ligase</fullName>
    </submittedName>
</protein>
<feature type="binding site" evidence="4">
    <location>
        <begin position="4"/>
        <end position="8"/>
    </location>
    <ligand>
        <name>ATP</name>
        <dbReference type="ChEBI" id="CHEBI:30616"/>
    </ligand>
</feature>
<dbReference type="PANTHER" id="PTHR23407">
    <property type="entry name" value="ATPASE INHIBITOR/5-FORMYLTETRAHYDROFOLATE CYCLO-LIGASE"/>
    <property type="match status" value="1"/>
</dbReference>
<accession>A0ABC7ZJD0</accession>
<dbReference type="Gene3D" id="3.40.50.10420">
    <property type="entry name" value="NagB/RpiA/CoA transferase-like"/>
    <property type="match status" value="1"/>
</dbReference>